<evidence type="ECO:0000256" key="4">
    <source>
        <dbReference type="ARBA" id="ARBA00015492"/>
    </source>
</evidence>
<proteinExistence type="inferred from homology"/>
<organism evidence="16 17">
    <name type="scientific">Ruminiclostridium hungatei</name>
    <name type="common">Clostridium hungatei</name>
    <dbReference type="NCBI Taxonomy" id="48256"/>
    <lineage>
        <taxon>Bacteria</taxon>
        <taxon>Bacillati</taxon>
        <taxon>Bacillota</taxon>
        <taxon>Clostridia</taxon>
        <taxon>Eubacteriales</taxon>
        <taxon>Oscillospiraceae</taxon>
        <taxon>Ruminiclostridium</taxon>
    </lineage>
</organism>
<dbReference type="Pfam" id="PF03481">
    <property type="entry name" value="Sua5_C"/>
    <property type="match status" value="1"/>
</dbReference>
<dbReference type="InterPro" id="IPR050156">
    <property type="entry name" value="TC-AMP_synthase_SUA5"/>
</dbReference>
<evidence type="ECO:0000256" key="2">
    <source>
        <dbReference type="ARBA" id="ARBA00007663"/>
    </source>
</evidence>
<protein>
    <recommendedName>
        <fullName evidence="4 13">Threonylcarbamoyl-AMP synthase</fullName>
        <shortName evidence="13">TC-AMP synthase</shortName>
        <ecNumber evidence="3 13">2.7.7.87</ecNumber>
    </recommendedName>
    <alternativeName>
        <fullName evidence="11 13">L-threonylcarbamoyladenylate synthase</fullName>
    </alternativeName>
</protein>
<dbReference type="FunFam" id="3.90.870.10:FF:000008">
    <property type="entry name" value="Threonylcarbamoyl-AMP synthase"/>
    <property type="match status" value="1"/>
</dbReference>
<comment type="subcellular location">
    <subcellularLocation>
        <location evidence="1 13">Cytoplasm</location>
    </subcellularLocation>
</comment>
<dbReference type="NCBIfam" id="TIGR00057">
    <property type="entry name" value="L-threonylcarbamoyladenylate synthase"/>
    <property type="match status" value="1"/>
</dbReference>
<accession>A0A1V4SM16</accession>
<comment type="function">
    <text evidence="13">Required for the formation of a threonylcarbamoyl group on adenosine at position 37 (t(6)A37) in tRNAs that read codons beginning with adenine.</text>
</comment>
<dbReference type="GO" id="GO:0005524">
    <property type="term" value="F:ATP binding"/>
    <property type="evidence" value="ECO:0007669"/>
    <property type="project" value="UniProtKB-UniRule"/>
</dbReference>
<sequence length="351" mass="37771">MKTKLIKIDPENIDLQKLKEAADILREGEIVAIPTETVYGLGADALNPVAVEKIFKAKGRPSDNPLIVHIADRERVGELTGSIPEKAVVLMDKLWPGPLTLVMKKSSIIPGVITAGLDTVAIRMPEHPVARELIRLADVPVAAPSANVSGRPSTTTAQHVLDDLDGKIQMVVDAGSSRVGLESTVLDVTVEPPVLLRPGGITPGQLEALIGPIEIDRTILGKISPENTPKAPGMKYTHYSPEAQVVIVRSKDMKKQVDKVIELAKENKKAGRSVGICSTEQTANRYSGFLALSLGDRNSPETIAARLFALLREFDGRGVEVIIAEAVEEHEVGLAIMNRLIKAAGYHVIEV</sequence>
<evidence type="ECO:0000256" key="3">
    <source>
        <dbReference type="ARBA" id="ARBA00012584"/>
    </source>
</evidence>
<evidence type="ECO:0000256" key="12">
    <source>
        <dbReference type="ARBA" id="ARBA00048366"/>
    </source>
</evidence>
<dbReference type="PANTHER" id="PTHR17490">
    <property type="entry name" value="SUA5"/>
    <property type="match status" value="1"/>
</dbReference>
<dbReference type="GO" id="GO:0000049">
    <property type="term" value="F:tRNA binding"/>
    <property type="evidence" value="ECO:0007669"/>
    <property type="project" value="TreeGrafter"/>
</dbReference>
<evidence type="ECO:0000256" key="6">
    <source>
        <dbReference type="ARBA" id="ARBA00022679"/>
    </source>
</evidence>
<dbReference type="InterPro" id="IPR038385">
    <property type="entry name" value="Sua5/YwlC_C"/>
</dbReference>
<dbReference type="InterPro" id="IPR010923">
    <property type="entry name" value="T(6)A37_SUA5"/>
</dbReference>
<comment type="catalytic activity">
    <reaction evidence="12 13">
        <text>L-threonine + hydrogencarbonate + ATP = L-threonylcarbamoyladenylate + diphosphate + H2O</text>
        <dbReference type="Rhea" id="RHEA:36407"/>
        <dbReference type="ChEBI" id="CHEBI:15377"/>
        <dbReference type="ChEBI" id="CHEBI:17544"/>
        <dbReference type="ChEBI" id="CHEBI:30616"/>
        <dbReference type="ChEBI" id="CHEBI:33019"/>
        <dbReference type="ChEBI" id="CHEBI:57926"/>
        <dbReference type="ChEBI" id="CHEBI:73682"/>
        <dbReference type="EC" id="2.7.7.87"/>
    </reaction>
</comment>
<dbReference type="InterPro" id="IPR005145">
    <property type="entry name" value="Sua5_C"/>
</dbReference>
<evidence type="ECO:0000256" key="14">
    <source>
        <dbReference type="PIRSR" id="PIRSR004930-1"/>
    </source>
</evidence>
<keyword evidence="8 13" id="KW-0548">Nucleotidyltransferase</keyword>
<keyword evidence="6 13" id="KW-0808">Transferase</keyword>
<feature type="binding site" evidence="14">
    <location>
        <position position="153"/>
    </location>
    <ligand>
        <name>ATP</name>
        <dbReference type="ChEBI" id="CHEBI:30616"/>
    </ligand>
</feature>
<dbReference type="PIRSF" id="PIRSF004930">
    <property type="entry name" value="Tln_factor_SUA5"/>
    <property type="match status" value="1"/>
</dbReference>
<dbReference type="Proteomes" id="UP000191554">
    <property type="component" value="Unassembled WGS sequence"/>
</dbReference>
<dbReference type="InterPro" id="IPR006070">
    <property type="entry name" value="Sua5-like_dom"/>
</dbReference>
<evidence type="ECO:0000313" key="17">
    <source>
        <dbReference type="Proteomes" id="UP000191554"/>
    </source>
</evidence>
<dbReference type="Pfam" id="PF01300">
    <property type="entry name" value="Sua5_yciO_yrdC"/>
    <property type="match status" value="1"/>
</dbReference>
<feature type="binding site" evidence="14">
    <location>
        <position position="69"/>
    </location>
    <ligand>
        <name>L-threonine</name>
        <dbReference type="ChEBI" id="CHEBI:57926"/>
    </ligand>
</feature>
<evidence type="ECO:0000256" key="10">
    <source>
        <dbReference type="ARBA" id="ARBA00022840"/>
    </source>
</evidence>
<dbReference type="InterPro" id="IPR017945">
    <property type="entry name" value="DHBP_synth_RibB-like_a/b_dom"/>
</dbReference>
<dbReference type="GO" id="GO:0061710">
    <property type="term" value="F:L-threonylcarbamoyladenylate synthase"/>
    <property type="evidence" value="ECO:0007669"/>
    <property type="project" value="UniProtKB-EC"/>
</dbReference>
<feature type="domain" description="YrdC-like" evidence="15">
    <location>
        <begin position="15"/>
        <end position="201"/>
    </location>
</feature>
<gene>
    <name evidence="16" type="primary">ywlC_2</name>
    <name evidence="16" type="ORF">CLHUN_14180</name>
</gene>
<dbReference type="RefSeq" id="WP_080063860.1">
    <property type="nucleotide sequence ID" value="NZ_MZGX01000007.1"/>
</dbReference>
<evidence type="ECO:0000256" key="5">
    <source>
        <dbReference type="ARBA" id="ARBA00022490"/>
    </source>
</evidence>
<dbReference type="SUPFAM" id="SSF55821">
    <property type="entry name" value="YrdC/RibB"/>
    <property type="match status" value="1"/>
</dbReference>
<dbReference type="GO" id="GO:0005737">
    <property type="term" value="C:cytoplasm"/>
    <property type="evidence" value="ECO:0007669"/>
    <property type="project" value="UniProtKB-SubCell"/>
</dbReference>
<feature type="binding site" evidence="14">
    <location>
        <position position="143"/>
    </location>
    <ligand>
        <name>L-threonine</name>
        <dbReference type="ChEBI" id="CHEBI:57926"/>
    </ligand>
</feature>
<dbReference type="GO" id="GO:0003725">
    <property type="term" value="F:double-stranded RNA binding"/>
    <property type="evidence" value="ECO:0007669"/>
    <property type="project" value="UniProtKB-UniRule"/>
</dbReference>
<evidence type="ECO:0000313" key="16">
    <source>
        <dbReference type="EMBL" id="OPX44864.1"/>
    </source>
</evidence>
<feature type="binding site" evidence="14">
    <location>
        <position position="64"/>
    </location>
    <ligand>
        <name>ATP</name>
        <dbReference type="ChEBI" id="CHEBI:30616"/>
    </ligand>
</feature>
<dbReference type="OrthoDB" id="9814580at2"/>
<feature type="binding site" evidence="14">
    <location>
        <position position="183"/>
    </location>
    <ligand>
        <name>L-threonine</name>
        <dbReference type="ChEBI" id="CHEBI:57926"/>
    </ligand>
</feature>
<evidence type="ECO:0000256" key="13">
    <source>
        <dbReference type="PIRNR" id="PIRNR004930"/>
    </source>
</evidence>
<dbReference type="STRING" id="48256.CLHUN_14180"/>
<keyword evidence="5 13" id="KW-0963">Cytoplasm</keyword>
<dbReference type="EC" id="2.7.7.87" evidence="3 13"/>
<evidence type="ECO:0000256" key="11">
    <source>
        <dbReference type="ARBA" id="ARBA00029774"/>
    </source>
</evidence>
<feature type="binding site" evidence="14">
    <location>
        <position position="145"/>
    </location>
    <ligand>
        <name>ATP</name>
        <dbReference type="ChEBI" id="CHEBI:30616"/>
    </ligand>
</feature>
<evidence type="ECO:0000256" key="1">
    <source>
        <dbReference type="ARBA" id="ARBA00004496"/>
    </source>
</evidence>
<name>A0A1V4SM16_RUMHU</name>
<dbReference type="Gene3D" id="3.40.50.11030">
    <property type="entry name" value="Threonylcarbamoyl-AMP synthase, C-terminal domain"/>
    <property type="match status" value="1"/>
</dbReference>
<feature type="binding site" evidence="14">
    <location>
        <position position="197"/>
    </location>
    <ligand>
        <name>ATP</name>
        <dbReference type="ChEBI" id="CHEBI:30616"/>
    </ligand>
</feature>
<evidence type="ECO:0000256" key="9">
    <source>
        <dbReference type="ARBA" id="ARBA00022741"/>
    </source>
</evidence>
<keyword evidence="10 13" id="KW-0067">ATP-binding</keyword>
<dbReference type="AlphaFoldDB" id="A0A1V4SM16"/>
<dbReference type="Gene3D" id="3.90.870.10">
    <property type="entry name" value="DHBP synthase"/>
    <property type="match status" value="1"/>
</dbReference>
<feature type="binding site" evidence="14">
    <location>
        <position position="119"/>
    </location>
    <ligand>
        <name>ATP</name>
        <dbReference type="ChEBI" id="CHEBI:30616"/>
    </ligand>
</feature>
<keyword evidence="7 13" id="KW-0819">tRNA processing</keyword>
<dbReference type="GO" id="GO:0008033">
    <property type="term" value="P:tRNA processing"/>
    <property type="evidence" value="ECO:0007669"/>
    <property type="project" value="UniProtKB-KW"/>
</dbReference>
<comment type="similarity">
    <text evidence="2 13">Belongs to the SUA5 family.</text>
</comment>
<keyword evidence="17" id="KW-1185">Reference proteome</keyword>
<dbReference type="EMBL" id="MZGX01000007">
    <property type="protein sequence ID" value="OPX44864.1"/>
    <property type="molecule type" value="Genomic_DNA"/>
</dbReference>
<keyword evidence="9 13" id="KW-0547">Nucleotide-binding</keyword>
<dbReference type="PROSITE" id="PS51163">
    <property type="entry name" value="YRDC"/>
    <property type="match status" value="1"/>
</dbReference>
<evidence type="ECO:0000259" key="15">
    <source>
        <dbReference type="PROSITE" id="PS51163"/>
    </source>
</evidence>
<feature type="binding site" evidence="14">
    <location>
        <position position="239"/>
    </location>
    <ligand>
        <name>ATP</name>
        <dbReference type="ChEBI" id="CHEBI:30616"/>
    </ligand>
</feature>
<evidence type="ECO:0000256" key="8">
    <source>
        <dbReference type="ARBA" id="ARBA00022695"/>
    </source>
</evidence>
<evidence type="ECO:0000256" key="7">
    <source>
        <dbReference type="ARBA" id="ARBA00022694"/>
    </source>
</evidence>
<comment type="caution">
    <text evidence="16">The sequence shown here is derived from an EMBL/GenBank/DDBJ whole genome shotgun (WGS) entry which is preliminary data.</text>
</comment>
<feature type="binding site" evidence="14">
    <location>
        <position position="37"/>
    </location>
    <ligand>
        <name>L-threonine</name>
        <dbReference type="ChEBI" id="CHEBI:57926"/>
    </ligand>
</feature>
<feature type="binding site" evidence="14">
    <location>
        <position position="123"/>
    </location>
    <ligand>
        <name>L-threonine</name>
        <dbReference type="ChEBI" id="CHEBI:57926"/>
    </ligand>
</feature>
<dbReference type="GO" id="GO:0006450">
    <property type="term" value="P:regulation of translational fidelity"/>
    <property type="evidence" value="ECO:0007669"/>
    <property type="project" value="TreeGrafter"/>
</dbReference>
<reference evidence="16 17" key="1">
    <citation type="submission" date="2017-03" db="EMBL/GenBank/DDBJ databases">
        <title>Genome sequence of Clostridium hungatei DSM 14427.</title>
        <authorList>
            <person name="Poehlein A."/>
            <person name="Daniel R."/>
        </authorList>
    </citation>
    <scope>NUCLEOTIDE SEQUENCE [LARGE SCALE GENOMIC DNA]</scope>
    <source>
        <strain evidence="16 17">DSM 14427</strain>
    </source>
</reference>
<feature type="binding site" evidence="14">
    <location>
        <position position="60"/>
    </location>
    <ligand>
        <name>ATP</name>
        <dbReference type="ChEBI" id="CHEBI:30616"/>
    </ligand>
</feature>
<dbReference type="PANTHER" id="PTHR17490:SF16">
    <property type="entry name" value="THREONYLCARBAMOYL-AMP SYNTHASE"/>
    <property type="match status" value="1"/>
</dbReference>